<organism evidence="2 3">
    <name type="scientific">Isoalcanivorax beigongshangi</name>
    <dbReference type="NCBI Taxonomy" id="3238810"/>
    <lineage>
        <taxon>Bacteria</taxon>
        <taxon>Pseudomonadati</taxon>
        <taxon>Pseudomonadota</taxon>
        <taxon>Gammaproteobacteria</taxon>
        <taxon>Oceanospirillales</taxon>
        <taxon>Alcanivoracaceae</taxon>
        <taxon>Isoalcanivorax</taxon>
    </lineage>
</organism>
<keyword evidence="2" id="KW-0378">Hydrolase</keyword>
<feature type="transmembrane region" description="Helical" evidence="1">
    <location>
        <begin position="57"/>
        <end position="76"/>
    </location>
</feature>
<evidence type="ECO:0000313" key="3">
    <source>
        <dbReference type="Proteomes" id="UP001562065"/>
    </source>
</evidence>
<keyword evidence="1" id="KW-0812">Transmembrane</keyword>
<keyword evidence="1" id="KW-0472">Membrane</keyword>
<gene>
    <name evidence="2" type="ORF">AB5I84_02675</name>
</gene>
<keyword evidence="1" id="KW-1133">Transmembrane helix</keyword>
<reference evidence="2 3" key="1">
    <citation type="submission" date="2024-07" db="EMBL/GenBank/DDBJ databases">
        <authorList>
            <person name="Ren Q."/>
        </authorList>
    </citation>
    <scope>NUCLEOTIDE SEQUENCE [LARGE SCALE GENOMIC DNA]</scope>
    <source>
        <strain evidence="2 3">REN37</strain>
    </source>
</reference>
<dbReference type="Pfam" id="PF04307">
    <property type="entry name" value="YdjM"/>
    <property type="match status" value="1"/>
</dbReference>
<protein>
    <submittedName>
        <fullName evidence="2">Metal-dependent hydrolase</fullName>
    </submittedName>
</protein>
<accession>A0ABV4AGU8</accession>
<dbReference type="PANTHER" id="PTHR40031">
    <property type="entry name" value="HYPOTHETICAL MEMBRANE SPANNING PROTEIN"/>
    <property type="match status" value="1"/>
</dbReference>
<feature type="transmembrane region" description="Helical" evidence="1">
    <location>
        <begin position="124"/>
        <end position="147"/>
    </location>
</feature>
<evidence type="ECO:0000313" key="2">
    <source>
        <dbReference type="EMBL" id="MEY1661048.1"/>
    </source>
</evidence>
<dbReference type="Proteomes" id="UP001562065">
    <property type="component" value="Unassembled WGS sequence"/>
</dbReference>
<keyword evidence="3" id="KW-1185">Reference proteome</keyword>
<dbReference type="GO" id="GO:0016787">
    <property type="term" value="F:hydrolase activity"/>
    <property type="evidence" value="ECO:0007669"/>
    <property type="project" value="UniProtKB-KW"/>
</dbReference>
<proteinExistence type="predicted"/>
<dbReference type="EMBL" id="JBGCUO010000001">
    <property type="protein sequence ID" value="MEY1661048.1"/>
    <property type="molecule type" value="Genomic_DNA"/>
</dbReference>
<dbReference type="InterPro" id="IPR007404">
    <property type="entry name" value="YdjM-like"/>
</dbReference>
<dbReference type="InterPro" id="IPR053170">
    <property type="entry name" value="Transcription_regulator"/>
</dbReference>
<dbReference type="RefSeq" id="WP_369454286.1">
    <property type="nucleotide sequence ID" value="NZ_JBGCUO010000001.1"/>
</dbReference>
<name>A0ABV4AGU8_9GAMM</name>
<evidence type="ECO:0000256" key="1">
    <source>
        <dbReference type="SAM" id="Phobius"/>
    </source>
</evidence>
<feature type="transmembrane region" description="Helical" evidence="1">
    <location>
        <begin position="88"/>
        <end position="104"/>
    </location>
</feature>
<sequence length="347" mass="38347">MDSLTQIVLGSGVASAVIGRQIGRRAVAWGALCGTLPDLDVLVRFADPVAQFTYHRSASHSLLVLTVLTPLLVWLARRVHGPQLASRGRWFLALWLALITHPLLDALTVYGTQLWWPLTDYPVSIASVFIIDPLYTLPLLAAMVLVWRQRGSAASVRWNNVALAVSSLYLLWGGGAKLWTEHRVQADLVRQQVQAERVLTVPAAFTTLLWRVVVIDGDRFREGFYSLVDGDAAPHWGPWQPRHAELLAPLAGHWPVARLQSFTHGFYAAAVDGAGRVSISDLRMGQQGQYFFSFVVGQQAADGSVSALPTQRAARDTDGRALGWQWQRLWNAATPWPETNAQATDLY</sequence>
<comment type="caution">
    <text evidence="2">The sequence shown here is derived from an EMBL/GenBank/DDBJ whole genome shotgun (WGS) entry which is preliminary data.</text>
</comment>
<dbReference type="PANTHER" id="PTHR40031:SF1">
    <property type="entry name" value="MEMBRANE-BOUND METAL-DEPENDENT HYDROLASE"/>
    <property type="match status" value="1"/>
</dbReference>